<dbReference type="SUPFAM" id="SSF52047">
    <property type="entry name" value="RNI-like"/>
    <property type="match status" value="1"/>
</dbReference>
<dbReference type="OrthoDB" id="63324at2759"/>
<comment type="caution">
    <text evidence="4">The sequence shown here is derived from an EMBL/GenBank/DDBJ whole genome shotgun (WGS) entry which is preliminary data.</text>
</comment>
<keyword evidence="5" id="KW-1185">Reference proteome</keyword>
<dbReference type="SMART" id="SM00368">
    <property type="entry name" value="LRR_RI"/>
    <property type="match status" value="2"/>
</dbReference>
<dbReference type="AlphaFoldDB" id="K0R0I9"/>
<reference evidence="4 5" key="1">
    <citation type="journal article" date="2012" name="Genome Biol.">
        <title>Genome and low-iron response of an oceanic diatom adapted to chronic iron limitation.</title>
        <authorList>
            <person name="Lommer M."/>
            <person name="Specht M."/>
            <person name="Roy A.S."/>
            <person name="Kraemer L."/>
            <person name="Andreson R."/>
            <person name="Gutowska M.A."/>
            <person name="Wolf J."/>
            <person name="Bergner S.V."/>
            <person name="Schilhabel M.B."/>
            <person name="Klostermeier U.C."/>
            <person name="Beiko R.G."/>
            <person name="Rosenstiel P."/>
            <person name="Hippler M."/>
            <person name="Laroche J."/>
        </authorList>
    </citation>
    <scope>NUCLEOTIDE SEQUENCE [LARGE SCALE GENOMIC DNA]</scope>
    <source>
        <strain evidence="4 5">CCMP1005</strain>
    </source>
</reference>
<proteinExistence type="predicted"/>
<sequence length="484" mass="55065">MDDDQSDAKRRRVHAPNSRGDVPPRTLDGIHAVLEEHALQIETLAAANKVLEGRNAALEERCKALDRKSETLERTCDKLEVRCISLERSIQVLKKDVKWTYSAPEIPRSHWIEQGHDEDYADNVDWCIERIKENVEIIRSKDENVFCACLDYEDQLAIMHDGTLLPHYKELADAIQLSNGIHQTYIDNIELGPSALSILCPAMEGKVTNIFVQCVTFPAEQVAECYEIIATLIRRNHALEKLIWRNNRIPSDEQADQLIDSVIDNRSINMLFLDNCFNQNGVNGCRALASLLTCGRPFQLLDFSGNGLSGIDDVAAAVVTNPQLETLRIHDNELNDRDAQLIAKALKQNTNLQELYLDENDITSSGFEMMSTAIYDPSSLNAMESCNHTCYVDRVEENIRSMPPQQRRNRKLYKLLLTRHAEGSNARHLNAELGEEKYTIKLVPRVLHCIKRYSSDRAADSSLPLSITFELIKSWMMPELFEHH</sequence>
<dbReference type="PANTHER" id="PTHR24111:SF0">
    <property type="entry name" value="LEUCINE-RICH REPEAT-CONTAINING PROTEIN"/>
    <property type="match status" value="1"/>
</dbReference>
<evidence type="ECO:0000256" key="3">
    <source>
        <dbReference type="SAM" id="MobiDB-lite"/>
    </source>
</evidence>
<dbReference type="InterPro" id="IPR052201">
    <property type="entry name" value="LRR-containing_regulator"/>
</dbReference>
<organism evidence="4 5">
    <name type="scientific">Thalassiosira oceanica</name>
    <name type="common">Marine diatom</name>
    <dbReference type="NCBI Taxonomy" id="159749"/>
    <lineage>
        <taxon>Eukaryota</taxon>
        <taxon>Sar</taxon>
        <taxon>Stramenopiles</taxon>
        <taxon>Ochrophyta</taxon>
        <taxon>Bacillariophyta</taxon>
        <taxon>Coscinodiscophyceae</taxon>
        <taxon>Thalassiosirophycidae</taxon>
        <taxon>Thalassiosirales</taxon>
        <taxon>Thalassiosiraceae</taxon>
        <taxon>Thalassiosira</taxon>
    </lineage>
</organism>
<gene>
    <name evidence="4" type="ORF">THAOC_36241</name>
</gene>
<dbReference type="EMBL" id="AGNL01048725">
    <property type="protein sequence ID" value="EJK45160.1"/>
    <property type="molecule type" value="Genomic_DNA"/>
</dbReference>
<dbReference type="Gene3D" id="3.80.10.10">
    <property type="entry name" value="Ribonuclease Inhibitor"/>
    <property type="match status" value="1"/>
</dbReference>
<dbReference type="eggNOG" id="ENOG502S6XN">
    <property type="taxonomic scope" value="Eukaryota"/>
</dbReference>
<name>K0R0I9_THAOC</name>
<accession>K0R0I9</accession>
<evidence type="ECO:0000256" key="1">
    <source>
        <dbReference type="ARBA" id="ARBA00022737"/>
    </source>
</evidence>
<protein>
    <submittedName>
        <fullName evidence="4">Uncharacterized protein</fullName>
    </submittedName>
</protein>
<keyword evidence="2" id="KW-0175">Coiled coil</keyword>
<dbReference type="PANTHER" id="PTHR24111">
    <property type="entry name" value="LEUCINE-RICH REPEAT-CONTAINING PROTEIN 34"/>
    <property type="match status" value="1"/>
</dbReference>
<evidence type="ECO:0000313" key="4">
    <source>
        <dbReference type="EMBL" id="EJK45160.1"/>
    </source>
</evidence>
<feature type="region of interest" description="Disordered" evidence="3">
    <location>
        <begin position="1"/>
        <end position="25"/>
    </location>
</feature>
<evidence type="ECO:0000313" key="5">
    <source>
        <dbReference type="Proteomes" id="UP000266841"/>
    </source>
</evidence>
<dbReference type="InterPro" id="IPR032675">
    <property type="entry name" value="LRR_dom_sf"/>
</dbReference>
<dbReference type="Proteomes" id="UP000266841">
    <property type="component" value="Unassembled WGS sequence"/>
</dbReference>
<keyword evidence="1" id="KW-0677">Repeat</keyword>
<feature type="coiled-coil region" evidence="2">
    <location>
        <begin position="41"/>
        <end position="96"/>
    </location>
</feature>
<evidence type="ECO:0000256" key="2">
    <source>
        <dbReference type="SAM" id="Coils"/>
    </source>
</evidence>